<sequence>MRPRARLEEAMRASERPSDRAMVAMALQEDLLRAQQHPGATSNPPARRHPMERPVELYVPNTREQYTWATYNELLGL</sequence>
<evidence type="ECO:0000256" key="1">
    <source>
        <dbReference type="SAM" id="MobiDB-lite"/>
    </source>
</evidence>
<evidence type="ECO:0000313" key="3">
    <source>
        <dbReference type="Proteomes" id="UP001497444"/>
    </source>
</evidence>
<dbReference type="Proteomes" id="UP001497444">
    <property type="component" value="Chromosome 16"/>
</dbReference>
<organism evidence="2 3">
    <name type="scientific">Sphagnum jensenii</name>
    <dbReference type="NCBI Taxonomy" id="128206"/>
    <lineage>
        <taxon>Eukaryota</taxon>
        <taxon>Viridiplantae</taxon>
        <taxon>Streptophyta</taxon>
        <taxon>Embryophyta</taxon>
        <taxon>Bryophyta</taxon>
        <taxon>Sphagnophytina</taxon>
        <taxon>Sphagnopsida</taxon>
        <taxon>Sphagnales</taxon>
        <taxon>Sphagnaceae</taxon>
        <taxon>Sphagnum</taxon>
    </lineage>
</organism>
<proteinExistence type="predicted"/>
<feature type="region of interest" description="Disordered" evidence="1">
    <location>
        <begin position="33"/>
        <end position="53"/>
    </location>
</feature>
<gene>
    <name evidence="2" type="ORF">CSSPJE1EN1_LOCUS9817</name>
</gene>
<reference evidence="2" key="1">
    <citation type="submission" date="2024-02" db="EMBL/GenBank/DDBJ databases">
        <authorList>
            <consortium name="ELIXIR-Norway"/>
            <consortium name="Elixir Norway"/>
        </authorList>
    </citation>
    <scope>NUCLEOTIDE SEQUENCE</scope>
</reference>
<evidence type="ECO:0000313" key="2">
    <source>
        <dbReference type="EMBL" id="CAK9264339.1"/>
    </source>
</evidence>
<protein>
    <submittedName>
        <fullName evidence="2">Uncharacterized protein</fullName>
    </submittedName>
</protein>
<accession>A0ABP0WBY3</accession>
<dbReference type="EMBL" id="OZ020111">
    <property type="protein sequence ID" value="CAK9264339.1"/>
    <property type="molecule type" value="Genomic_DNA"/>
</dbReference>
<keyword evidence="3" id="KW-1185">Reference proteome</keyword>
<name>A0ABP0WBY3_9BRYO</name>